<dbReference type="SUPFAM" id="SSF50129">
    <property type="entry name" value="GroES-like"/>
    <property type="match status" value="1"/>
</dbReference>
<dbReference type="Proteomes" id="UP000186096">
    <property type="component" value="Unassembled WGS sequence"/>
</dbReference>
<sequence>MKAVVYEGPRHVSVTTVPDARIERHTDVLVRVTTTNICGSDLHMYEGRTDFEPGRVLGHENLGEVVEIGDAVDRVKVGDMVCLPFNISCGFCANCEQGLTAFCLTTNPTPGLAGAAYGYADMGPYNGGQAELLRVPYGDYNCLVLPEDARERQTDYVMLADVWPTGWHATMLACVQPGDTVVVYGAGPVGLMAAYSALLRNASGVMVIDHHPDRLAKAEEIGAIPIDDSRASPVDQILELTQGMGADRGCECVGFQAHDPEGAEHPNMTLNNLVRSVKFTGNIAVVGLFLAHDPGGRNDLYKRGQVAIDYGTFWSKGQTMSTGQCNVKNYNRQLCSLIHEAGARPSWIVSQELGLDDAPKAYAHFDARDKGWTKVVLHPNGAA</sequence>
<dbReference type="SUPFAM" id="SSF51735">
    <property type="entry name" value="NAD(P)-binding Rossmann-fold domains"/>
    <property type="match status" value="1"/>
</dbReference>
<feature type="domain" description="Alcohol dehydrogenase-like C-terminal" evidence="6">
    <location>
        <begin position="188"/>
        <end position="300"/>
    </location>
</feature>
<evidence type="ECO:0000313" key="9">
    <source>
        <dbReference type="Proteomes" id="UP000186096"/>
    </source>
</evidence>
<dbReference type="InterPro" id="IPR013149">
    <property type="entry name" value="ADH-like_C"/>
</dbReference>
<evidence type="ECO:0000256" key="1">
    <source>
        <dbReference type="ARBA" id="ARBA00001947"/>
    </source>
</evidence>
<organism evidence="8 9">
    <name type="scientific">Microbispora rosea</name>
    <dbReference type="NCBI Taxonomy" id="58117"/>
    <lineage>
        <taxon>Bacteria</taxon>
        <taxon>Bacillati</taxon>
        <taxon>Actinomycetota</taxon>
        <taxon>Actinomycetes</taxon>
        <taxon>Streptosporangiales</taxon>
        <taxon>Streptosporangiaceae</taxon>
        <taxon>Microbispora</taxon>
    </lineage>
</organism>
<keyword evidence="9" id="KW-1185">Reference proteome</keyword>
<dbReference type="OrthoDB" id="241504at2"/>
<name>A0A1N7FWU0_9ACTN</name>
<feature type="domain" description="Alcohol dehydrogenase-like N-terminal" evidence="7">
    <location>
        <begin position="26"/>
        <end position="138"/>
    </location>
</feature>
<comment type="cofactor">
    <cofactor evidence="1">
        <name>Zn(2+)</name>
        <dbReference type="ChEBI" id="CHEBI:29105"/>
    </cofactor>
</comment>
<dbReference type="PANTHER" id="PTHR42813:SF3">
    <property type="entry name" value="GLUTATHIONE-INDEPENDENT FORMALDEHYDE DEHYDROGENASE"/>
    <property type="match status" value="1"/>
</dbReference>
<dbReference type="PANTHER" id="PTHR42813">
    <property type="entry name" value="ZINC-TYPE ALCOHOL DEHYDROGENASE-LIKE"/>
    <property type="match status" value="1"/>
</dbReference>
<dbReference type="InterPro" id="IPR036291">
    <property type="entry name" value="NAD(P)-bd_dom_sf"/>
</dbReference>
<dbReference type="CDD" id="cd08282">
    <property type="entry name" value="PFDH_like"/>
    <property type="match status" value="1"/>
</dbReference>
<dbReference type="Gene3D" id="3.40.50.720">
    <property type="entry name" value="NAD(P)-binding Rossmann-like Domain"/>
    <property type="match status" value="1"/>
</dbReference>
<protein>
    <submittedName>
        <fullName evidence="8">Glutathione-independent formaldehyde dehydrogenase</fullName>
    </submittedName>
</protein>
<comment type="similarity">
    <text evidence="2">Belongs to the zinc-containing alcohol dehydrogenase family.</text>
</comment>
<evidence type="ECO:0000259" key="7">
    <source>
        <dbReference type="Pfam" id="PF08240"/>
    </source>
</evidence>
<dbReference type="Gene3D" id="3.90.180.10">
    <property type="entry name" value="Medium-chain alcohol dehydrogenases, catalytic domain"/>
    <property type="match status" value="1"/>
</dbReference>
<evidence type="ECO:0000259" key="6">
    <source>
        <dbReference type="Pfam" id="PF00107"/>
    </source>
</evidence>
<evidence type="ECO:0000256" key="4">
    <source>
        <dbReference type="ARBA" id="ARBA00022833"/>
    </source>
</evidence>
<dbReference type="STRING" id="58117.SAMN05421833_12494"/>
<dbReference type="AlphaFoldDB" id="A0A1N7FWU0"/>
<evidence type="ECO:0000256" key="2">
    <source>
        <dbReference type="ARBA" id="ARBA00008072"/>
    </source>
</evidence>
<dbReference type="EMBL" id="FTNI01000024">
    <property type="protein sequence ID" value="SIS04790.1"/>
    <property type="molecule type" value="Genomic_DNA"/>
</dbReference>
<dbReference type="InterPro" id="IPR013154">
    <property type="entry name" value="ADH-like_N"/>
</dbReference>
<keyword evidence="4" id="KW-0862">Zinc</keyword>
<proteinExistence type="inferred from homology"/>
<evidence type="ECO:0000256" key="3">
    <source>
        <dbReference type="ARBA" id="ARBA00022723"/>
    </source>
</evidence>
<accession>A0A1N7FWU0</accession>
<dbReference type="Pfam" id="PF08240">
    <property type="entry name" value="ADH_N"/>
    <property type="match status" value="1"/>
</dbReference>
<keyword evidence="3" id="KW-0479">Metal-binding</keyword>
<evidence type="ECO:0000256" key="5">
    <source>
        <dbReference type="ARBA" id="ARBA00023027"/>
    </source>
</evidence>
<dbReference type="InterPro" id="IPR011032">
    <property type="entry name" value="GroES-like_sf"/>
</dbReference>
<keyword evidence="5" id="KW-0520">NAD</keyword>
<dbReference type="Pfam" id="PF00107">
    <property type="entry name" value="ADH_zinc_N"/>
    <property type="match status" value="1"/>
</dbReference>
<dbReference type="GO" id="GO:0046872">
    <property type="term" value="F:metal ion binding"/>
    <property type="evidence" value="ECO:0007669"/>
    <property type="project" value="UniProtKB-KW"/>
</dbReference>
<reference evidence="9" key="1">
    <citation type="submission" date="2017-01" db="EMBL/GenBank/DDBJ databases">
        <authorList>
            <person name="Varghese N."/>
            <person name="Submissions S."/>
        </authorList>
    </citation>
    <scope>NUCLEOTIDE SEQUENCE [LARGE SCALE GENOMIC DNA]</scope>
    <source>
        <strain evidence="9">ATCC 12950</strain>
    </source>
</reference>
<evidence type="ECO:0000313" key="8">
    <source>
        <dbReference type="EMBL" id="SIS04790.1"/>
    </source>
</evidence>
<gene>
    <name evidence="8" type="ORF">SAMN05421833_12494</name>
</gene>